<keyword evidence="1" id="KW-1133">Transmembrane helix</keyword>
<feature type="transmembrane region" description="Helical" evidence="1">
    <location>
        <begin position="157"/>
        <end position="176"/>
    </location>
</feature>
<evidence type="ECO:0008006" key="4">
    <source>
        <dbReference type="Google" id="ProtNLM"/>
    </source>
</evidence>
<gene>
    <name evidence="2" type="ORF">PACILC2_07970</name>
</gene>
<evidence type="ECO:0000313" key="3">
    <source>
        <dbReference type="Proteomes" id="UP000680304"/>
    </source>
</evidence>
<feature type="transmembrane region" description="Helical" evidence="1">
    <location>
        <begin position="109"/>
        <end position="128"/>
    </location>
</feature>
<organism evidence="2 3">
    <name type="scientific">Paenibacillus cisolokensis</name>
    <dbReference type="NCBI Taxonomy" id="1658519"/>
    <lineage>
        <taxon>Bacteria</taxon>
        <taxon>Bacillati</taxon>
        <taxon>Bacillota</taxon>
        <taxon>Bacilli</taxon>
        <taxon>Bacillales</taxon>
        <taxon>Paenibacillaceae</taxon>
        <taxon>Paenibacillus</taxon>
    </lineage>
</organism>
<feature type="transmembrane region" description="Helical" evidence="1">
    <location>
        <begin position="135"/>
        <end position="151"/>
    </location>
</feature>
<reference evidence="2 3" key="1">
    <citation type="submission" date="2021-04" db="EMBL/GenBank/DDBJ databases">
        <title>Draft genome sequence of Paenibacillus cisolokensis, LC2-13A.</title>
        <authorList>
            <person name="Uke A."/>
            <person name="Chhe C."/>
            <person name="Baramee S."/>
            <person name="Kosugi A."/>
        </authorList>
    </citation>
    <scope>NUCLEOTIDE SEQUENCE [LARGE SCALE GENOMIC DNA]</scope>
    <source>
        <strain evidence="2 3">LC2-13A</strain>
    </source>
</reference>
<dbReference type="PANTHER" id="PTHR42736">
    <property type="entry name" value="PROTEIN-GLUTAMINE GAMMA-GLUTAMYLTRANSFERASE"/>
    <property type="match status" value="1"/>
</dbReference>
<keyword evidence="3" id="KW-1185">Reference proteome</keyword>
<evidence type="ECO:0000256" key="1">
    <source>
        <dbReference type="SAM" id="Phobius"/>
    </source>
</evidence>
<dbReference type="EMBL" id="BOVJ01000024">
    <property type="protein sequence ID" value="GIQ62229.1"/>
    <property type="molecule type" value="Genomic_DNA"/>
</dbReference>
<keyword evidence="1" id="KW-0472">Membrane</keyword>
<protein>
    <recommendedName>
        <fullName evidence="4">Protein-glutamine gamma-glutamyltransferase TgpA N-terminal domain-containing protein</fullName>
    </recommendedName>
</protein>
<feature type="transmembrane region" description="Helical" evidence="1">
    <location>
        <begin position="21"/>
        <end position="40"/>
    </location>
</feature>
<evidence type="ECO:0000313" key="2">
    <source>
        <dbReference type="EMBL" id="GIQ62229.1"/>
    </source>
</evidence>
<sequence length="527" mass="59872">MIRLSEWLRGWRKDWFGKLSLLLVAVLIWKYVSVMEGYWWPETFQAVYFTIVFAAATELLLPLSRLFRLPLQLAGTIFIAWRISGYEGAGFRPTSADELVLWGQSVLSGLYPFIWIGLAIWLLLLLFGSWAVTRIRIFGTVGVCLLSLTIADSFTPIYLWDEVAWTVFVGLCWLVAEHFARFEREHPRSWKELLEYPAAFFLPIVLVLTIVMTSGVFVPEVAPVIKDPYTIWVESRGQTVNGFLGDKGIPLEGGRNADTRSGYSRNDTKLGEGFQFDYSPVMTVETSHRSYWRGETKSLYTGEGWLDSRNERNEQLLRDIGPGESLPLADDRGRAKTVKVTQTVTMDREDRYPVLFAAGPISSVQWIGSEDEPIPERLGWGAESWELQWPARNAGRFPKSYAVVSELIELDETELRKAKAEMSDEAGRRQYLQLPDSLPDRVRDLAAQLTEKAASDYDKAKAIETYLRMNYSYTNTPDLSKNGATISSIRSCSRSGKGIAITIRPRWWCWPVRRTCRPDGSKATPPA</sequence>
<dbReference type="Proteomes" id="UP000680304">
    <property type="component" value="Unassembled WGS sequence"/>
</dbReference>
<keyword evidence="1" id="KW-0812">Transmembrane</keyword>
<dbReference type="RefSeq" id="WP_213527551.1">
    <property type="nucleotide sequence ID" value="NZ_BOVJ01000024.1"/>
</dbReference>
<accession>A0ABQ4N227</accession>
<feature type="transmembrane region" description="Helical" evidence="1">
    <location>
        <begin position="196"/>
        <end position="218"/>
    </location>
</feature>
<comment type="caution">
    <text evidence="2">The sequence shown here is derived from an EMBL/GenBank/DDBJ whole genome shotgun (WGS) entry which is preliminary data.</text>
</comment>
<name>A0ABQ4N227_9BACL</name>
<proteinExistence type="predicted"/>
<feature type="transmembrane region" description="Helical" evidence="1">
    <location>
        <begin position="46"/>
        <end position="64"/>
    </location>
</feature>
<dbReference type="PANTHER" id="PTHR42736:SF1">
    <property type="entry name" value="PROTEIN-GLUTAMINE GAMMA-GLUTAMYLTRANSFERASE"/>
    <property type="match status" value="1"/>
</dbReference>
<dbReference type="InterPro" id="IPR052901">
    <property type="entry name" value="Bact_TGase-like"/>
</dbReference>